<dbReference type="GO" id="GO:0044283">
    <property type="term" value="P:small molecule biosynthetic process"/>
    <property type="evidence" value="ECO:0007669"/>
    <property type="project" value="UniProtKB-ARBA"/>
</dbReference>
<dbReference type="EMBL" id="CABFOC020000074">
    <property type="protein sequence ID" value="CAH0057775.1"/>
    <property type="molecule type" value="Genomic_DNA"/>
</dbReference>
<dbReference type="InterPro" id="IPR005123">
    <property type="entry name" value="Oxoglu/Fe-dep_dioxygenase_dom"/>
</dbReference>
<protein>
    <recommendedName>
        <fullName evidence="3">Fe2OG dioxygenase domain-containing protein</fullName>
    </recommendedName>
</protein>
<gene>
    <name evidence="4" type="ORF">CSOL1703_00007565</name>
</gene>
<dbReference type="Gene3D" id="2.60.120.330">
    <property type="entry name" value="B-lactam Antibiotic, Isopenicillin N Synthase, Chain"/>
    <property type="match status" value="1"/>
</dbReference>
<dbReference type="OrthoDB" id="288590at2759"/>
<organism evidence="4 5">
    <name type="scientific">Clonostachys solani</name>
    <dbReference type="NCBI Taxonomy" id="160281"/>
    <lineage>
        <taxon>Eukaryota</taxon>
        <taxon>Fungi</taxon>
        <taxon>Dikarya</taxon>
        <taxon>Ascomycota</taxon>
        <taxon>Pezizomycotina</taxon>
        <taxon>Sordariomycetes</taxon>
        <taxon>Hypocreomycetidae</taxon>
        <taxon>Hypocreales</taxon>
        <taxon>Bionectriaceae</taxon>
        <taxon>Clonostachys</taxon>
    </lineage>
</organism>
<dbReference type="InterPro" id="IPR027443">
    <property type="entry name" value="IPNS-like_sf"/>
</dbReference>
<accession>A0A9P0ES17</accession>
<dbReference type="GO" id="GO:0046872">
    <property type="term" value="F:metal ion binding"/>
    <property type="evidence" value="ECO:0007669"/>
    <property type="project" value="UniProtKB-KW"/>
</dbReference>
<evidence type="ECO:0000259" key="3">
    <source>
        <dbReference type="PROSITE" id="PS51471"/>
    </source>
</evidence>
<evidence type="ECO:0000256" key="2">
    <source>
        <dbReference type="RuleBase" id="RU003682"/>
    </source>
</evidence>
<reference evidence="4 5" key="2">
    <citation type="submission" date="2021-10" db="EMBL/GenBank/DDBJ databases">
        <authorList>
            <person name="Piombo E."/>
        </authorList>
    </citation>
    <scope>NUCLEOTIDE SEQUENCE [LARGE SCALE GENOMIC DNA]</scope>
</reference>
<dbReference type="PANTHER" id="PTHR47990">
    <property type="entry name" value="2-OXOGLUTARATE (2OG) AND FE(II)-DEPENDENT OXYGENASE SUPERFAMILY PROTEIN-RELATED"/>
    <property type="match status" value="1"/>
</dbReference>
<feature type="domain" description="Fe2OG dioxygenase" evidence="3">
    <location>
        <begin position="191"/>
        <end position="304"/>
    </location>
</feature>
<proteinExistence type="inferred from homology"/>
<reference evidence="5" key="1">
    <citation type="submission" date="2019-06" db="EMBL/GenBank/DDBJ databases">
        <authorList>
            <person name="Broberg M."/>
        </authorList>
    </citation>
    <scope>NUCLEOTIDE SEQUENCE [LARGE SCALE GENOMIC DNA]</scope>
</reference>
<dbReference type="InterPro" id="IPR044861">
    <property type="entry name" value="IPNS-like_FE2OG_OXY"/>
</dbReference>
<dbReference type="InterPro" id="IPR050231">
    <property type="entry name" value="Iron_ascorbate_oxido_reductase"/>
</dbReference>
<dbReference type="PROSITE" id="PS51471">
    <property type="entry name" value="FE2OG_OXY"/>
    <property type="match status" value="1"/>
</dbReference>
<dbReference type="InterPro" id="IPR026992">
    <property type="entry name" value="DIOX_N"/>
</dbReference>
<dbReference type="GO" id="GO:0016491">
    <property type="term" value="F:oxidoreductase activity"/>
    <property type="evidence" value="ECO:0007669"/>
    <property type="project" value="UniProtKB-KW"/>
</dbReference>
<keyword evidence="2" id="KW-0408">Iron</keyword>
<dbReference type="AlphaFoldDB" id="A0A9P0ES17"/>
<keyword evidence="2" id="KW-0560">Oxidoreductase</keyword>
<evidence type="ECO:0000256" key="1">
    <source>
        <dbReference type="ARBA" id="ARBA00008056"/>
    </source>
</evidence>
<comment type="caution">
    <text evidence="4">The sequence shown here is derived from an EMBL/GenBank/DDBJ whole genome shotgun (WGS) entry which is preliminary data.</text>
</comment>
<dbReference type="SUPFAM" id="SSF51197">
    <property type="entry name" value="Clavaminate synthase-like"/>
    <property type="match status" value="1"/>
</dbReference>
<dbReference type="Proteomes" id="UP000775872">
    <property type="component" value="Unassembled WGS sequence"/>
</dbReference>
<keyword evidence="2" id="KW-0479">Metal-binding</keyword>
<name>A0A9P0ES17_9HYPO</name>
<comment type="similarity">
    <text evidence="1 2">Belongs to the iron/ascorbate-dependent oxidoreductase family.</text>
</comment>
<evidence type="ECO:0000313" key="4">
    <source>
        <dbReference type="EMBL" id="CAH0057775.1"/>
    </source>
</evidence>
<dbReference type="Pfam" id="PF14226">
    <property type="entry name" value="DIOX_N"/>
    <property type="match status" value="1"/>
</dbReference>
<sequence>MPVALTAIPANMISHEISLPPFPDDVPTVPIARISYAKLASSDKDEMDKTLKAVQTDGFFYLDLMDHSLGRVLLEEAENVVNFSKEAFDSELDEKMQFRAEKGKSMFGYKPAGTVKKTDKDLRPDTTEFFNIAKDHLLGNSESRTYPPQLMQHKEELQTFTRDSHALGILVLQVLAEQLDLPSEVFADKNKIDSLSGDHIRVTKKPPHDPSQTNVIGLPSHTDFGSVTVLFNWLGGLQIQSHDPERQGEWAYVKPLPGHAIINLGDAMVKFSNGHLKSAKHRVVPAPGAQAKVDRYSLVYFLRPADDVLMQPVEKYRNEPVVSVGGKVGEEKVYTAGEWMVRRMQHMSK</sequence>
<dbReference type="Pfam" id="PF03171">
    <property type="entry name" value="2OG-FeII_Oxy"/>
    <property type="match status" value="1"/>
</dbReference>
<keyword evidence="5" id="KW-1185">Reference proteome</keyword>
<evidence type="ECO:0000313" key="5">
    <source>
        <dbReference type="Proteomes" id="UP000775872"/>
    </source>
</evidence>